<reference evidence="4" key="1">
    <citation type="journal article" date="2019" name="Int. J. Syst. Evol. Microbiol.">
        <title>The Global Catalogue of Microorganisms (GCM) 10K type strain sequencing project: providing services to taxonomists for standard genome sequencing and annotation.</title>
        <authorList>
            <consortium name="The Broad Institute Genomics Platform"/>
            <consortium name="The Broad Institute Genome Sequencing Center for Infectious Disease"/>
            <person name="Wu L."/>
            <person name="Ma J."/>
        </authorList>
    </citation>
    <scope>NUCLEOTIDE SEQUENCE [LARGE SCALE GENOMIC DNA]</scope>
    <source>
        <strain evidence="4">JCM 12928</strain>
    </source>
</reference>
<dbReference type="InterPro" id="IPR000073">
    <property type="entry name" value="AB_hydrolase_1"/>
</dbReference>
<gene>
    <name evidence="3" type="ORF">GCM10009422_17070</name>
</gene>
<organism evidence="3 4">
    <name type="scientific">Brevundimonas kwangchunensis</name>
    <dbReference type="NCBI Taxonomy" id="322163"/>
    <lineage>
        <taxon>Bacteria</taxon>
        <taxon>Pseudomonadati</taxon>
        <taxon>Pseudomonadota</taxon>
        <taxon>Alphaproteobacteria</taxon>
        <taxon>Caulobacterales</taxon>
        <taxon>Caulobacteraceae</taxon>
        <taxon>Brevundimonas</taxon>
    </lineage>
</organism>
<evidence type="ECO:0000313" key="3">
    <source>
        <dbReference type="EMBL" id="GAA0621820.1"/>
    </source>
</evidence>
<dbReference type="SUPFAM" id="SSF53474">
    <property type="entry name" value="alpha/beta-Hydrolases"/>
    <property type="match status" value="1"/>
</dbReference>
<dbReference type="InterPro" id="IPR029058">
    <property type="entry name" value="AB_hydrolase_fold"/>
</dbReference>
<protein>
    <recommendedName>
        <fullName evidence="2">AB hydrolase-1 domain-containing protein</fullName>
    </recommendedName>
</protein>
<dbReference type="EMBL" id="BAAAGA010000004">
    <property type="protein sequence ID" value="GAA0621820.1"/>
    <property type="molecule type" value="Genomic_DNA"/>
</dbReference>
<dbReference type="Gene3D" id="3.40.50.1820">
    <property type="entry name" value="alpha/beta hydrolase"/>
    <property type="match status" value="1"/>
</dbReference>
<evidence type="ECO:0000256" key="1">
    <source>
        <dbReference type="ARBA" id="ARBA00038115"/>
    </source>
</evidence>
<keyword evidence="4" id="KW-1185">Reference proteome</keyword>
<comment type="similarity">
    <text evidence="1">Belongs to the AB hydrolase superfamily. FUS2 hydrolase family.</text>
</comment>
<dbReference type="PANTHER" id="PTHR22946">
    <property type="entry name" value="DIENELACTONE HYDROLASE DOMAIN-CONTAINING PROTEIN-RELATED"/>
    <property type="match status" value="1"/>
</dbReference>
<accession>A0ABP3S4W7</accession>
<feature type="domain" description="AB hydrolase-1" evidence="2">
    <location>
        <begin position="61"/>
        <end position="212"/>
    </location>
</feature>
<comment type="caution">
    <text evidence="3">The sequence shown here is derived from an EMBL/GenBank/DDBJ whole genome shotgun (WGS) entry which is preliminary data.</text>
</comment>
<evidence type="ECO:0000313" key="4">
    <source>
        <dbReference type="Proteomes" id="UP001501352"/>
    </source>
</evidence>
<dbReference type="Proteomes" id="UP001501352">
    <property type="component" value="Unassembled WGS sequence"/>
</dbReference>
<proteinExistence type="inferred from homology"/>
<sequence>MRRRELLLGACALSAPGVATGQDAGPPPPRPTWEGMTFLSHRKPIRTIRYHPVGEGRRAAIVMMPGSGANLSTRGGAWHWLAMQFAADGYQVLAPLFTDAEPDNGIRPPRMMEAWRDVGEHAVDWLIQQGVDPRRTAMFGYSLGSYVAVDGALGNNRAAAAIALAGGVDVYTPRAPRRRIPVLMIRADGDTHVLPRNTAAWIDFLRGHDIFVEEAVVRNSNHLFTAEKWQEIADLSRAFYARNIGRMDQTSA</sequence>
<dbReference type="Pfam" id="PF12697">
    <property type="entry name" value="Abhydrolase_6"/>
    <property type="match status" value="1"/>
</dbReference>
<dbReference type="RefSeq" id="WP_343792720.1">
    <property type="nucleotide sequence ID" value="NZ_BAAAGA010000004.1"/>
</dbReference>
<dbReference type="InterPro" id="IPR050261">
    <property type="entry name" value="FrsA_esterase"/>
</dbReference>
<evidence type="ECO:0000259" key="2">
    <source>
        <dbReference type="Pfam" id="PF12697"/>
    </source>
</evidence>
<name>A0ABP3S4W7_9CAUL</name>